<organism evidence="2">
    <name type="scientific">uncultured marine bacterium EB0_39H12</name>
    <dbReference type="NCBI Taxonomy" id="415437"/>
    <lineage>
        <taxon>Bacteria</taxon>
        <taxon>environmental samples</taxon>
    </lineage>
</organism>
<dbReference type="InterPro" id="IPR050245">
    <property type="entry name" value="PrsA_foldase"/>
</dbReference>
<evidence type="ECO:0000313" key="2">
    <source>
        <dbReference type="EMBL" id="ABL97722.1"/>
    </source>
</evidence>
<dbReference type="PANTHER" id="PTHR47245:SF2">
    <property type="entry name" value="PEPTIDYL-PROLYL CIS-TRANS ISOMERASE HP_0175-RELATED"/>
    <property type="match status" value="1"/>
</dbReference>
<dbReference type="InterPro" id="IPR000297">
    <property type="entry name" value="PPIase_PpiC"/>
</dbReference>
<dbReference type="AlphaFoldDB" id="A4GI11"/>
<accession>A4GI11</accession>
<dbReference type="SUPFAM" id="SSF109998">
    <property type="entry name" value="Triger factor/SurA peptide-binding domain-like"/>
    <property type="match status" value="1"/>
</dbReference>
<gene>
    <name evidence="2" type="ORF">MBMO_EB0-39H12.0098</name>
</gene>
<dbReference type="GO" id="GO:0003755">
    <property type="term" value="F:peptidyl-prolyl cis-trans isomerase activity"/>
    <property type="evidence" value="ECO:0007669"/>
    <property type="project" value="InterPro"/>
</dbReference>
<dbReference type="InterPro" id="IPR046357">
    <property type="entry name" value="PPIase_dom_sf"/>
</dbReference>
<protein>
    <recommendedName>
        <fullName evidence="1">PpiC domain-containing protein</fullName>
    </recommendedName>
</protein>
<dbReference type="PANTHER" id="PTHR47245">
    <property type="entry name" value="PEPTIDYLPROLYL ISOMERASE"/>
    <property type="match status" value="1"/>
</dbReference>
<dbReference type="InterPro" id="IPR027304">
    <property type="entry name" value="Trigger_fact/SurA_dom_sf"/>
</dbReference>
<reference evidence="2" key="1">
    <citation type="journal article" date="2007" name="Environ. Microbiol.">
        <title>Proteorhodopsin photosystem gene clusters exhibit co-evolutionary trends and shared ancestry among diverse marine microbial phyla.</title>
        <authorList>
            <person name="McCarren J."/>
            <person name="Delong E.F."/>
        </authorList>
    </citation>
    <scope>NUCLEOTIDE SEQUENCE</scope>
</reference>
<proteinExistence type="predicted"/>
<name>A4GI11_9BACT</name>
<dbReference type="EMBL" id="EF089399">
    <property type="protein sequence ID" value="ABL97722.1"/>
    <property type="molecule type" value="Genomic_DNA"/>
</dbReference>
<evidence type="ECO:0000259" key="1">
    <source>
        <dbReference type="Pfam" id="PF13145"/>
    </source>
</evidence>
<dbReference type="Pfam" id="PF13145">
    <property type="entry name" value="Rotamase_2"/>
    <property type="match status" value="1"/>
</dbReference>
<dbReference type="Gene3D" id="1.10.4030.10">
    <property type="entry name" value="Porin chaperone SurA, peptide-binding domain"/>
    <property type="match status" value="1"/>
</dbReference>
<feature type="domain" description="PpiC" evidence="1">
    <location>
        <begin position="106"/>
        <end position="230"/>
    </location>
</feature>
<sequence>MAKRLFIFLVLGIFILIADLTFNDESDNKITIFESEINSLIGTWVTQVGREPTLQEIDGIIRQLLDEEILYREAMKLGLDKNDIIIKRRLAQKIGFLRQEADSSLPSEEQVSDFYSKNIDKYFVAKRLTFSHVYFSTNDNGKTLAEEALILIKSGASESDFGEPFLLGKNFSSKSISEIERSFGKQFSENIQNIIPKEWSGPLDSEYGSHLIYVNSISDSFTPSLEEIKDIVINDVILEKQNNSVNEYLKELRNKYQIEILADFNETAN</sequence>
<dbReference type="Gene3D" id="3.10.50.40">
    <property type="match status" value="1"/>
</dbReference>